<feature type="transmembrane region" description="Helical" evidence="2">
    <location>
        <begin position="148"/>
        <end position="167"/>
    </location>
</feature>
<feature type="region of interest" description="Disordered" evidence="1">
    <location>
        <begin position="266"/>
        <end position="304"/>
    </location>
</feature>
<accession>A0AAW0D0D2</accession>
<dbReference type="Proteomes" id="UP001362999">
    <property type="component" value="Unassembled WGS sequence"/>
</dbReference>
<organism evidence="3 4">
    <name type="scientific">Favolaschia claudopus</name>
    <dbReference type="NCBI Taxonomy" id="2862362"/>
    <lineage>
        <taxon>Eukaryota</taxon>
        <taxon>Fungi</taxon>
        <taxon>Dikarya</taxon>
        <taxon>Basidiomycota</taxon>
        <taxon>Agaricomycotina</taxon>
        <taxon>Agaricomycetes</taxon>
        <taxon>Agaricomycetidae</taxon>
        <taxon>Agaricales</taxon>
        <taxon>Marasmiineae</taxon>
        <taxon>Mycenaceae</taxon>
        <taxon>Favolaschia</taxon>
    </lineage>
</organism>
<keyword evidence="2" id="KW-0812">Transmembrane</keyword>
<feature type="compositionally biased region" description="Low complexity" evidence="1">
    <location>
        <begin position="266"/>
        <end position="284"/>
    </location>
</feature>
<name>A0AAW0D0D2_9AGAR</name>
<evidence type="ECO:0000313" key="4">
    <source>
        <dbReference type="Proteomes" id="UP001362999"/>
    </source>
</evidence>
<reference evidence="3 4" key="1">
    <citation type="journal article" date="2024" name="J Genomics">
        <title>Draft genome sequencing and assembly of Favolaschia claudopus CIRM-BRFM 2984 isolated from oak limbs.</title>
        <authorList>
            <person name="Navarro D."/>
            <person name="Drula E."/>
            <person name="Chaduli D."/>
            <person name="Cazenave R."/>
            <person name="Ahrendt S."/>
            <person name="Wang J."/>
            <person name="Lipzen A."/>
            <person name="Daum C."/>
            <person name="Barry K."/>
            <person name="Grigoriev I.V."/>
            <person name="Favel A."/>
            <person name="Rosso M.N."/>
            <person name="Martin F."/>
        </authorList>
    </citation>
    <scope>NUCLEOTIDE SEQUENCE [LARGE SCALE GENOMIC DNA]</scope>
    <source>
        <strain evidence="3 4">CIRM-BRFM 2984</strain>
    </source>
</reference>
<evidence type="ECO:0000256" key="1">
    <source>
        <dbReference type="SAM" id="MobiDB-lite"/>
    </source>
</evidence>
<evidence type="ECO:0000256" key="2">
    <source>
        <dbReference type="SAM" id="Phobius"/>
    </source>
</evidence>
<gene>
    <name evidence="3" type="ORF">R3P38DRAFT_2878887</name>
</gene>
<proteinExistence type="predicted"/>
<feature type="transmembrane region" description="Helical" evidence="2">
    <location>
        <begin position="214"/>
        <end position="233"/>
    </location>
</feature>
<feature type="transmembrane region" description="Helical" evidence="2">
    <location>
        <begin position="35"/>
        <end position="62"/>
    </location>
</feature>
<comment type="caution">
    <text evidence="3">The sequence shown here is derived from an EMBL/GenBank/DDBJ whole genome shotgun (WGS) entry which is preliminary data.</text>
</comment>
<feature type="transmembrane region" description="Helical" evidence="2">
    <location>
        <begin position="188"/>
        <end position="208"/>
    </location>
</feature>
<evidence type="ECO:0000313" key="3">
    <source>
        <dbReference type="EMBL" id="KAK7044463.1"/>
    </source>
</evidence>
<sequence>MDFGGYVERLNSDYVRPAREFLERSYETNPTATTVAAIFAATSLVPVVSTISLAVFASYLAVVGLFTTILALVLSLLVALSATFLFSLAAAFLISRRSQLSPDSPRTGAAAQSSFAEGRPRIFSRGFSLRRPFNALRRSFRSKKGANWPLLLIVFLLLRNPLARIFLPRAVRYHKAYPLIFGSDRTPHPFKWTILWFLSPVLAVAHIVFKVLSIGSVVGLEGIVLAGVIFMLVSKRGGEARKGVGAAVAPFLRDALRGLEELFAESHSTESTSGTPSSGPAAAETTGVPSVVSPGQEAGSTGVSMTDAAAELRARSVPGAMA</sequence>
<dbReference type="EMBL" id="JAWWNJ010000011">
    <property type="protein sequence ID" value="KAK7044463.1"/>
    <property type="molecule type" value="Genomic_DNA"/>
</dbReference>
<dbReference type="AlphaFoldDB" id="A0AAW0D0D2"/>
<protein>
    <submittedName>
        <fullName evidence="3">Uncharacterized protein</fullName>
    </submittedName>
</protein>
<feature type="transmembrane region" description="Helical" evidence="2">
    <location>
        <begin position="69"/>
        <end position="94"/>
    </location>
</feature>
<keyword evidence="2" id="KW-0472">Membrane</keyword>
<keyword evidence="4" id="KW-1185">Reference proteome</keyword>
<keyword evidence="2" id="KW-1133">Transmembrane helix</keyword>